<dbReference type="EMBL" id="CP015625">
    <property type="protein sequence ID" value="AQT47933.1"/>
    <property type="molecule type" value="Genomic_DNA"/>
</dbReference>
<reference evidence="1 2" key="1">
    <citation type="submission" date="2016-11" db="EMBL/GenBank/DDBJ databases">
        <title>Comparative genomics of Bartonella apis.</title>
        <authorList>
            <person name="Engel P."/>
        </authorList>
    </citation>
    <scope>NUCLEOTIDE SEQUENCE [LARGE SCALE GENOMIC DNA]</scope>
    <source>
        <strain evidence="1 2">BBC0122</strain>
    </source>
</reference>
<accession>A0A1U9MJN7</accession>
<dbReference type="KEGG" id="bapi:BBC0122_018360"/>
<dbReference type="Proteomes" id="UP000189632">
    <property type="component" value="Chromosome"/>
</dbReference>
<proteinExistence type="predicted"/>
<gene>
    <name evidence="1" type="ORF">BBC0122_018360</name>
</gene>
<dbReference type="RefSeq" id="WP_077993340.1">
    <property type="nucleotide sequence ID" value="NZ_CAXUOT020000003.1"/>
</dbReference>
<evidence type="ECO:0000313" key="2">
    <source>
        <dbReference type="Proteomes" id="UP000189632"/>
    </source>
</evidence>
<organism evidence="1 2">
    <name type="scientific">Bartonella choladocola</name>
    <dbReference type="NCBI Taxonomy" id="2750995"/>
    <lineage>
        <taxon>Bacteria</taxon>
        <taxon>Pseudomonadati</taxon>
        <taxon>Pseudomonadota</taxon>
        <taxon>Alphaproteobacteria</taxon>
        <taxon>Hyphomicrobiales</taxon>
        <taxon>Bartonellaceae</taxon>
        <taxon>Bartonella</taxon>
    </lineage>
</organism>
<evidence type="ECO:0000313" key="1">
    <source>
        <dbReference type="EMBL" id="AQT47933.1"/>
    </source>
</evidence>
<dbReference type="AlphaFoldDB" id="A0A1U9MJN7"/>
<keyword evidence="2" id="KW-1185">Reference proteome</keyword>
<name>A0A1U9MJN7_9HYPH</name>
<protein>
    <submittedName>
        <fullName evidence="1">Uncharacterized protein</fullName>
    </submittedName>
</protein>
<sequence>MNTKNINTDKNNVDIGELRQCAAFLAELIVSDPDKYGPLMIMYERYAREIETRENNLSKLDLLRLQVEKNKAAAASSNSS</sequence>